<gene>
    <name evidence="2" type="ORF">HMPREF1536_01589</name>
</gene>
<dbReference type="Gene3D" id="3.40.50.2000">
    <property type="entry name" value="Glycogen Phosphorylase B"/>
    <property type="match status" value="1"/>
</dbReference>
<comment type="caution">
    <text evidence="2">The sequence shown here is derived from an EMBL/GenBank/DDBJ whole genome shotgun (WGS) entry which is preliminary data.</text>
</comment>
<dbReference type="Proteomes" id="UP000033035">
    <property type="component" value="Unassembled WGS sequence"/>
</dbReference>
<dbReference type="CDD" id="cd03801">
    <property type="entry name" value="GT4_PimA-like"/>
    <property type="match status" value="1"/>
</dbReference>
<accession>A0A0F5JMB1</accession>
<evidence type="ECO:0000313" key="2">
    <source>
        <dbReference type="EMBL" id="KKB58710.1"/>
    </source>
</evidence>
<dbReference type="AlphaFoldDB" id="A0A0F5JMB1"/>
<dbReference type="InterPro" id="IPR001296">
    <property type="entry name" value="Glyco_trans_1"/>
</dbReference>
<sequence>MSKKSIVYNFSHYDKVELLKTFPLPYYIGKQNNMSVAIVYRADEKSKDLAEYYRGVHFCPLKFWGIRKTGSLIGEWYFLWFFYMHAHEIDVLIRPHFSYLTIIIGWIYKLRNPKGIFYIFSDGYGLWAALFRKKTLLVNIKNFFIKKILYKACNIADKISVELVDIYNFYKIQEPLSVNQNKLIHMRLGIDEEILNTYDIKEYPINQKEKLIISVGRHGSKQKNTELFLDALKKIDLKDYSVVFIGPVEKEECDFQSYIDTYFVENRELKEKVHFIGAVYDKKELYSWFNRSKIFVHTAIYESYGIVIGEAFRFNNYILSTDVGCAKELISMGMGELYPMNDARILAFRLQQIIDGEIDIQSIYESKPIDNKIISWENEVRKLGRFK</sequence>
<dbReference type="STRING" id="1203610.HMPREF1536_01589"/>
<proteinExistence type="predicted"/>
<dbReference type="Pfam" id="PF00534">
    <property type="entry name" value="Glycos_transf_1"/>
    <property type="match status" value="1"/>
</dbReference>
<dbReference type="PANTHER" id="PTHR12526">
    <property type="entry name" value="GLYCOSYLTRANSFERASE"/>
    <property type="match status" value="1"/>
</dbReference>
<dbReference type="SUPFAM" id="SSF53756">
    <property type="entry name" value="UDP-Glycosyltransferase/glycogen phosphorylase"/>
    <property type="match status" value="1"/>
</dbReference>
<dbReference type="GO" id="GO:0016757">
    <property type="term" value="F:glycosyltransferase activity"/>
    <property type="evidence" value="ECO:0007669"/>
    <property type="project" value="InterPro"/>
</dbReference>
<evidence type="ECO:0000259" key="1">
    <source>
        <dbReference type="Pfam" id="PF00534"/>
    </source>
</evidence>
<name>A0A0F5JMB1_9BACT</name>
<evidence type="ECO:0000313" key="3">
    <source>
        <dbReference type="Proteomes" id="UP000033035"/>
    </source>
</evidence>
<dbReference type="HOGENOM" id="CLU_055430_0_0_10"/>
<dbReference type="RefSeq" id="WP_081693251.1">
    <property type="nucleotide sequence ID" value="NZ_AUAE01000009.1"/>
</dbReference>
<feature type="domain" description="Glycosyl transferase family 1" evidence="1">
    <location>
        <begin position="200"/>
        <end position="357"/>
    </location>
</feature>
<dbReference type="PATRIC" id="fig|1203610.3.peg.1628"/>
<dbReference type="EMBL" id="AQHW01000009">
    <property type="protein sequence ID" value="KKB58710.1"/>
    <property type="molecule type" value="Genomic_DNA"/>
</dbReference>
<organism evidence="2 3">
    <name type="scientific">Parabacteroides gordonii MS-1 = DSM 23371</name>
    <dbReference type="NCBI Taxonomy" id="1203610"/>
    <lineage>
        <taxon>Bacteria</taxon>
        <taxon>Pseudomonadati</taxon>
        <taxon>Bacteroidota</taxon>
        <taxon>Bacteroidia</taxon>
        <taxon>Bacteroidales</taxon>
        <taxon>Tannerellaceae</taxon>
        <taxon>Parabacteroides</taxon>
    </lineage>
</organism>
<protein>
    <recommendedName>
        <fullName evidence="1">Glycosyl transferase family 1 domain-containing protein</fullName>
    </recommendedName>
</protein>
<reference evidence="2 3" key="1">
    <citation type="submission" date="2013-04" db="EMBL/GenBank/DDBJ databases">
        <title>The Genome Sequence of Parabacteroides gordonii DSM 23371.</title>
        <authorList>
            <consortium name="The Broad Institute Genomics Platform"/>
            <person name="Earl A."/>
            <person name="Ward D."/>
            <person name="Feldgarden M."/>
            <person name="Gevers D."/>
            <person name="Martens E."/>
            <person name="Sakamoto M."/>
            <person name="Benno Y."/>
            <person name="Suzuki N."/>
            <person name="Matsunaga N."/>
            <person name="Koshihara K."/>
            <person name="Seki M."/>
            <person name="Komiya H."/>
            <person name="Walker B."/>
            <person name="Young S."/>
            <person name="Zeng Q."/>
            <person name="Gargeya S."/>
            <person name="Fitzgerald M."/>
            <person name="Haas B."/>
            <person name="Abouelleil A."/>
            <person name="Allen A.W."/>
            <person name="Alvarado L."/>
            <person name="Arachchi H.M."/>
            <person name="Berlin A.M."/>
            <person name="Chapman S.B."/>
            <person name="Gainer-Dewar J."/>
            <person name="Goldberg J."/>
            <person name="Griggs A."/>
            <person name="Gujja S."/>
            <person name="Hansen M."/>
            <person name="Howarth C."/>
            <person name="Imamovic A."/>
            <person name="Ireland A."/>
            <person name="Larimer J."/>
            <person name="McCowan C."/>
            <person name="Murphy C."/>
            <person name="Pearson M."/>
            <person name="Poon T.W."/>
            <person name="Priest M."/>
            <person name="Roberts A."/>
            <person name="Saif S."/>
            <person name="Shea T."/>
            <person name="Sisk P."/>
            <person name="Sykes S."/>
            <person name="Wortman J."/>
            <person name="Nusbaum C."/>
            <person name="Birren B."/>
        </authorList>
    </citation>
    <scope>NUCLEOTIDE SEQUENCE [LARGE SCALE GENOMIC DNA]</scope>
    <source>
        <strain evidence="2 3">MS-1</strain>
    </source>
</reference>
<keyword evidence="3" id="KW-1185">Reference proteome</keyword>